<dbReference type="Pfam" id="PF13614">
    <property type="entry name" value="AAA_31"/>
    <property type="match status" value="1"/>
</dbReference>
<keyword evidence="9" id="KW-0472">Membrane</keyword>
<gene>
    <name evidence="12" type="ORF">B0A62_23655</name>
</gene>
<keyword evidence="9" id="KW-1133">Transmembrane helix</keyword>
<evidence type="ECO:0000313" key="12">
    <source>
        <dbReference type="EMBL" id="OXA86332.1"/>
    </source>
</evidence>
<evidence type="ECO:0000256" key="1">
    <source>
        <dbReference type="ARBA" id="ARBA00007316"/>
    </source>
</evidence>
<sequence>MNKNTNKNSFLGLDENETSINITEAFKKYLRYWPWFLGAMLLSLIIAFTYLRYADVIYTTEAKVKLIDDKKNTNFSLDMSKVFSKSTINLENEIALFNSYRLSEQVVQNLKLNVIYISKGKINSKINFNPPFVINYALPQDSLSDIIKYDINITKTGYTILDTDSGKTLKTKGYWLNKPLPNFPITIQPSANESINSFVDNTYQIILKPIRVATLELTKAVQVTAMGKDSDIISLVLKNSDGEHAQVILNNLIKVFEEDGIKDNQQVSRRTIDFVDNRFVYLKQELDAIEISKKDYKTSNNLSFIQEDAGVSIKIKSDKEQALFDVESQLLLVKLLQDNLFKQASFELLPADIGVQNATINQLIAGYNTLILEYQKLQTSAGINNPSVQVVLSSLKNQKDNIINSIKGYKQQLETSRVQGELAQRSADGTFSTLPEKEKVLRSIERQQNLKENLYLLLLQKREEASINLAVTVPNTKIIDYAITNNIPIYPKTSFVFLMALMLGLFIPFGVLYLLFKFDNKIYSTSDIEKINNTIPILGELPSLQENKTENNQGSQEVLEAFRTLVHNTEFITPFDDTKQGKIFFVTSSIKGEGKTFVSFNLASTLAQLGKKILIVGTDLRNPQLHKHLDQSKLDNKGLSNYLHNNSLEWQDLLYKNKTTDFSFDVLLSGDIPPNPILLLSSKRFTTFVNEIRGLYDIIVFCTPPTLLVSDSLIISKYADTTLYVVRSGMTEKKLVSYSSRLNEDKKLNNMGYVINDIASGYNYGHNYGYGRYVEKKSLFKRLFKK</sequence>
<evidence type="ECO:0000256" key="8">
    <source>
        <dbReference type="ARBA" id="ARBA00051245"/>
    </source>
</evidence>
<evidence type="ECO:0000259" key="10">
    <source>
        <dbReference type="Pfam" id="PF13614"/>
    </source>
</evidence>
<keyword evidence="6" id="KW-0067">ATP-binding</keyword>
<dbReference type="Proteomes" id="UP000198424">
    <property type="component" value="Unassembled WGS sequence"/>
</dbReference>
<keyword evidence="7" id="KW-0829">Tyrosine-protein kinase</keyword>
<dbReference type="NCBIfam" id="TIGR01007">
    <property type="entry name" value="eps_fam"/>
    <property type="match status" value="1"/>
</dbReference>
<dbReference type="Gene3D" id="3.40.50.300">
    <property type="entry name" value="P-loop containing nucleotide triphosphate hydrolases"/>
    <property type="match status" value="1"/>
</dbReference>
<evidence type="ECO:0000256" key="7">
    <source>
        <dbReference type="ARBA" id="ARBA00023137"/>
    </source>
</evidence>
<evidence type="ECO:0000256" key="2">
    <source>
        <dbReference type="ARBA" id="ARBA00011903"/>
    </source>
</evidence>
<comment type="caution">
    <text evidence="12">The sequence shown here is derived from an EMBL/GenBank/DDBJ whole genome shotgun (WGS) entry which is preliminary data.</text>
</comment>
<proteinExistence type="inferred from homology"/>
<dbReference type="InterPro" id="IPR025669">
    <property type="entry name" value="AAA_dom"/>
</dbReference>
<evidence type="ECO:0000259" key="11">
    <source>
        <dbReference type="Pfam" id="PF13807"/>
    </source>
</evidence>
<comment type="catalytic activity">
    <reaction evidence="8">
        <text>L-tyrosyl-[protein] + ATP = O-phospho-L-tyrosyl-[protein] + ADP + H(+)</text>
        <dbReference type="Rhea" id="RHEA:10596"/>
        <dbReference type="Rhea" id="RHEA-COMP:10136"/>
        <dbReference type="Rhea" id="RHEA-COMP:20101"/>
        <dbReference type="ChEBI" id="CHEBI:15378"/>
        <dbReference type="ChEBI" id="CHEBI:30616"/>
        <dbReference type="ChEBI" id="CHEBI:46858"/>
        <dbReference type="ChEBI" id="CHEBI:61978"/>
        <dbReference type="ChEBI" id="CHEBI:456216"/>
        <dbReference type="EC" id="2.7.10.2"/>
    </reaction>
</comment>
<comment type="similarity">
    <text evidence="1">Belongs to the CpsD/CapB family.</text>
</comment>
<accession>A0ABX4C2K1</accession>
<feature type="transmembrane region" description="Helical" evidence="9">
    <location>
        <begin position="32"/>
        <end position="51"/>
    </location>
</feature>
<dbReference type="RefSeq" id="WP_089052229.1">
    <property type="nucleotide sequence ID" value="NZ_MUGY01000047.1"/>
</dbReference>
<dbReference type="InterPro" id="IPR032807">
    <property type="entry name" value="GNVR"/>
</dbReference>
<keyword evidence="9" id="KW-0812">Transmembrane</keyword>
<dbReference type="Pfam" id="PF13807">
    <property type="entry name" value="GNVR"/>
    <property type="match status" value="1"/>
</dbReference>
<dbReference type="EMBL" id="MUGY01000047">
    <property type="protein sequence ID" value="OXA86332.1"/>
    <property type="molecule type" value="Genomic_DNA"/>
</dbReference>
<dbReference type="SUPFAM" id="SSF52540">
    <property type="entry name" value="P-loop containing nucleoside triphosphate hydrolases"/>
    <property type="match status" value="1"/>
</dbReference>
<keyword evidence="3" id="KW-0808">Transferase</keyword>
<evidence type="ECO:0000256" key="9">
    <source>
        <dbReference type="SAM" id="Phobius"/>
    </source>
</evidence>
<dbReference type="CDD" id="cd05387">
    <property type="entry name" value="BY-kinase"/>
    <property type="match status" value="1"/>
</dbReference>
<feature type="transmembrane region" description="Helical" evidence="9">
    <location>
        <begin position="495"/>
        <end position="516"/>
    </location>
</feature>
<feature type="domain" description="AAA" evidence="10">
    <location>
        <begin position="592"/>
        <end position="710"/>
    </location>
</feature>
<name>A0ABX4C2K1_FLAHY</name>
<dbReference type="PANTHER" id="PTHR32309:SF13">
    <property type="entry name" value="FERRIC ENTEROBACTIN TRANSPORT PROTEIN FEPE"/>
    <property type="match status" value="1"/>
</dbReference>
<dbReference type="InterPro" id="IPR027417">
    <property type="entry name" value="P-loop_NTPase"/>
</dbReference>
<dbReference type="EC" id="2.7.10.2" evidence="2"/>
<evidence type="ECO:0000313" key="13">
    <source>
        <dbReference type="Proteomes" id="UP000198424"/>
    </source>
</evidence>
<dbReference type="InterPro" id="IPR005702">
    <property type="entry name" value="Wzc-like_C"/>
</dbReference>
<keyword evidence="13" id="KW-1185">Reference proteome</keyword>
<protein>
    <recommendedName>
        <fullName evidence="2">non-specific protein-tyrosine kinase</fullName>
        <ecNumber evidence="2">2.7.10.2</ecNumber>
    </recommendedName>
</protein>
<evidence type="ECO:0000256" key="5">
    <source>
        <dbReference type="ARBA" id="ARBA00022777"/>
    </source>
</evidence>
<dbReference type="PANTHER" id="PTHR32309">
    <property type="entry name" value="TYROSINE-PROTEIN KINASE"/>
    <property type="match status" value="1"/>
</dbReference>
<dbReference type="InterPro" id="IPR050445">
    <property type="entry name" value="Bact_polysacc_biosynth/exp"/>
</dbReference>
<evidence type="ECO:0000256" key="6">
    <source>
        <dbReference type="ARBA" id="ARBA00022840"/>
    </source>
</evidence>
<keyword evidence="5" id="KW-0418">Kinase</keyword>
<organism evidence="12 13">
    <name type="scientific">Flavobacterium hydatis</name>
    <name type="common">Cytophaga aquatilis</name>
    <dbReference type="NCBI Taxonomy" id="991"/>
    <lineage>
        <taxon>Bacteria</taxon>
        <taxon>Pseudomonadati</taxon>
        <taxon>Bacteroidota</taxon>
        <taxon>Flavobacteriia</taxon>
        <taxon>Flavobacteriales</taxon>
        <taxon>Flavobacteriaceae</taxon>
        <taxon>Flavobacterium</taxon>
    </lineage>
</organism>
<feature type="domain" description="Tyrosine-protein kinase G-rich" evidence="11">
    <location>
        <begin position="440"/>
        <end position="512"/>
    </location>
</feature>
<evidence type="ECO:0000256" key="4">
    <source>
        <dbReference type="ARBA" id="ARBA00022741"/>
    </source>
</evidence>
<evidence type="ECO:0000256" key="3">
    <source>
        <dbReference type="ARBA" id="ARBA00022679"/>
    </source>
</evidence>
<keyword evidence="4" id="KW-0547">Nucleotide-binding</keyword>
<reference evidence="12 13" key="1">
    <citation type="submission" date="2016-11" db="EMBL/GenBank/DDBJ databases">
        <title>Whole genomes of Flavobacteriaceae.</title>
        <authorList>
            <person name="Stine C."/>
            <person name="Li C."/>
            <person name="Tadesse D."/>
        </authorList>
    </citation>
    <scope>NUCLEOTIDE SEQUENCE [LARGE SCALE GENOMIC DNA]</scope>
    <source>
        <strain evidence="12 13">ATCC 29551</strain>
    </source>
</reference>